<comment type="caution">
    <text evidence="2">The sequence shown here is derived from an EMBL/GenBank/DDBJ whole genome shotgun (WGS) entry which is preliminary data.</text>
</comment>
<dbReference type="GO" id="GO:0016758">
    <property type="term" value="F:hexosyltransferase activity"/>
    <property type="evidence" value="ECO:0007669"/>
    <property type="project" value="UniProtKB-ARBA"/>
</dbReference>
<name>A0A4R1B4R4_9BACT</name>
<dbReference type="Gene3D" id="3.90.550.10">
    <property type="entry name" value="Spore Coat Polysaccharide Biosynthesis Protein SpsA, Chain A"/>
    <property type="match status" value="1"/>
</dbReference>
<dbReference type="AlphaFoldDB" id="A0A4R1B4R4"/>
<evidence type="ECO:0000259" key="1">
    <source>
        <dbReference type="Pfam" id="PF00535"/>
    </source>
</evidence>
<dbReference type="Pfam" id="PF00535">
    <property type="entry name" value="Glycos_transf_2"/>
    <property type="match status" value="1"/>
</dbReference>
<gene>
    <name evidence="2" type="ORF">EPD60_13615</name>
</gene>
<dbReference type="Proteomes" id="UP000295334">
    <property type="component" value="Unassembled WGS sequence"/>
</dbReference>
<keyword evidence="3" id="KW-1185">Reference proteome</keyword>
<sequence>MNAASEQTNTRAWQPSISVVLCTYNGAPYLGAQLDSIRSQTYPIYEVLAFDDGSTDGTLDILDRYAAQWPELKVHRNAQRLGFNGNFQQALLAATGDAVAISDQDDIWIKEKLEKCVAAWNPGSPLVYCDSMRFEGEVPEVPKRSHHNVFFSGNDARKLLFANTVSGHAMIVQRHFLAKVLPFREGIYYDWWTAYIAADNGGVVFVDEPLVLHRIHGKNASGHKETTRREALIYHRNDTIRHLKHFKDAPNVRPEIRELGARFLDLLTNRKSTGRKIELLRLILKNWEVFFYYRRRKKNMNAASIFKYAARWAFYD</sequence>
<dbReference type="RefSeq" id="WP_131450075.1">
    <property type="nucleotide sequence ID" value="NZ_SJZI01000047.1"/>
</dbReference>
<dbReference type="InterPro" id="IPR029044">
    <property type="entry name" value="Nucleotide-diphossugar_trans"/>
</dbReference>
<dbReference type="EMBL" id="SJZI01000047">
    <property type="protein sequence ID" value="TCJ13102.1"/>
    <property type="molecule type" value="Genomic_DNA"/>
</dbReference>
<accession>A0A4R1B4R4</accession>
<keyword evidence="2" id="KW-0808">Transferase</keyword>
<dbReference type="InterPro" id="IPR001173">
    <property type="entry name" value="Glyco_trans_2-like"/>
</dbReference>
<reference evidence="2 3" key="1">
    <citation type="submission" date="2019-03" db="EMBL/GenBank/DDBJ databases">
        <authorList>
            <person name="Kim M.K.M."/>
        </authorList>
    </citation>
    <scope>NUCLEOTIDE SEQUENCE [LARGE SCALE GENOMIC DNA]</scope>
    <source>
        <strain evidence="2 3">17J68-12</strain>
    </source>
</reference>
<dbReference type="SUPFAM" id="SSF53448">
    <property type="entry name" value="Nucleotide-diphospho-sugar transferases"/>
    <property type="match status" value="1"/>
</dbReference>
<dbReference type="PANTHER" id="PTHR22916">
    <property type="entry name" value="GLYCOSYLTRANSFERASE"/>
    <property type="match status" value="1"/>
</dbReference>
<protein>
    <submittedName>
        <fullName evidence="2">Glycosyltransferase</fullName>
    </submittedName>
</protein>
<dbReference type="OrthoDB" id="9802649at2"/>
<feature type="domain" description="Glycosyltransferase 2-like" evidence="1">
    <location>
        <begin position="18"/>
        <end position="179"/>
    </location>
</feature>
<evidence type="ECO:0000313" key="2">
    <source>
        <dbReference type="EMBL" id="TCJ13102.1"/>
    </source>
</evidence>
<proteinExistence type="predicted"/>
<dbReference type="PANTHER" id="PTHR22916:SF3">
    <property type="entry name" value="UDP-GLCNAC:BETAGAL BETA-1,3-N-ACETYLGLUCOSAMINYLTRANSFERASE-LIKE PROTEIN 1"/>
    <property type="match status" value="1"/>
</dbReference>
<evidence type="ECO:0000313" key="3">
    <source>
        <dbReference type="Proteomes" id="UP000295334"/>
    </source>
</evidence>
<organism evidence="2 3">
    <name type="scientific">Flaviaesturariibacter flavus</name>
    <dbReference type="NCBI Taxonomy" id="2502780"/>
    <lineage>
        <taxon>Bacteria</taxon>
        <taxon>Pseudomonadati</taxon>
        <taxon>Bacteroidota</taxon>
        <taxon>Chitinophagia</taxon>
        <taxon>Chitinophagales</taxon>
        <taxon>Chitinophagaceae</taxon>
        <taxon>Flaviaestuariibacter</taxon>
    </lineage>
</organism>